<name>V5GJG6_KALBG</name>
<feature type="region of interest" description="Disordered" evidence="1">
    <location>
        <begin position="374"/>
        <end position="396"/>
    </location>
</feature>
<evidence type="ECO:0000256" key="1">
    <source>
        <dbReference type="SAM" id="MobiDB-lite"/>
    </source>
</evidence>
<feature type="region of interest" description="Disordered" evidence="1">
    <location>
        <begin position="102"/>
        <end position="122"/>
    </location>
</feature>
<dbReference type="EMBL" id="KI545873">
    <property type="protein sequence ID" value="EST06087.1"/>
    <property type="molecule type" value="Genomic_DNA"/>
</dbReference>
<dbReference type="RefSeq" id="XP_016291076.1">
    <property type="nucleotide sequence ID" value="XM_016437514.1"/>
</dbReference>
<dbReference type="Proteomes" id="UP000019377">
    <property type="component" value="Unassembled WGS sequence"/>
</dbReference>
<protein>
    <submittedName>
        <fullName evidence="2">Uncharacterized protein</fullName>
    </submittedName>
</protein>
<feature type="region of interest" description="Disordered" evidence="1">
    <location>
        <begin position="1"/>
        <end position="60"/>
    </location>
</feature>
<accession>V5GJG6</accession>
<feature type="region of interest" description="Disordered" evidence="1">
    <location>
        <begin position="155"/>
        <end position="175"/>
    </location>
</feature>
<dbReference type="HOGENOM" id="CLU_031216_0_0_1"/>
<evidence type="ECO:0000313" key="3">
    <source>
        <dbReference type="Proteomes" id="UP000019377"/>
    </source>
</evidence>
<organism evidence="2 3">
    <name type="scientific">Kalmanozyma brasiliensis (strain GHG001)</name>
    <name type="common">Yeast</name>
    <name type="synonym">Pseudozyma brasiliensis</name>
    <dbReference type="NCBI Taxonomy" id="1365824"/>
    <lineage>
        <taxon>Eukaryota</taxon>
        <taxon>Fungi</taxon>
        <taxon>Dikarya</taxon>
        <taxon>Basidiomycota</taxon>
        <taxon>Ustilaginomycotina</taxon>
        <taxon>Ustilaginomycetes</taxon>
        <taxon>Ustilaginales</taxon>
        <taxon>Ustilaginaceae</taxon>
        <taxon>Kalmanozyma</taxon>
    </lineage>
</organism>
<gene>
    <name evidence="2" type="ORF">PSEUBRA_SCAF3g03577</name>
</gene>
<feature type="compositionally biased region" description="Basic residues" evidence="1">
    <location>
        <begin position="14"/>
        <end position="23"/>
    </location>
</feature>
<feature type="compositionally biased region" description="Low complexity" evidence="1">
    <location>
        <begin position="335"/>
        <end position="348"/>
    </location>
</feature>
<dbReference type="OMA" id="FERKNAM"/>
<dbReference type="GeneID" id="27420192"/>
<proteinExistence type="predicted"/>
<keyword evidence="3" id="KW-1185">Reference proteome</keyword>
<feature type="region of interest" description="Disordered" evidence="1">
    <location>
        <begin position="332"/>
        <end position="357"/>
    </location>
</feature>
<sequence>MDSSRLPPETPRRQLLKRIHRRSSVLPSMDPASHLAASSSTSTTRSTSRRPSLNPDSTSLLAALEKHDEEEEDYEQVDYSHDVVNSAGQAHLDDIAQATDEPQHDFNQHDDQERSFDGDENGEEADWAQVDELMDTLQLRNQRILELEKNVSQLQRDLQVEKDRTRSSKGKAGAANAEDKAFTRVKAIKLEREFMSQEMILKGLQRDNEDKTHEVEALRRKMKVMSDFLARQYGQNGWEEVVFASSGVSTGTSAKESAIGGSPEKEPLSAVGRLLATAGASGSPRAVTRPKFSPNLGSDANMNPFSPAASSPTKGVGAINNDDMLIPTIANMQTPSSSPSKPFMPSSSGLRAHSSDDVDDSIDGVTDALGEGCRQHSHKLTTHEASDGRADPSNRVSAGLDPNVLLASIESVRLLMQGFERQNAIRRAALESTIEKALEAERRAERLQAGASTAPAMNPSLDVSAA</sequence>
<feature type="compositionally biased region" description="Basic and acidic residues" evidence="1">
    <location>
        <begin position="381"/>
        <end position="392"/>
    </location>
</feature>
<feature type="compositionally biased region" description="Basic and acidic residues" evidence="1">
    <location>
        <begin position="102"/>
        <end position="117"/>
    </location>
</feature>
<evidence type="ECO:0000313" key="2">
    <source>
        <dbReference type="EMBL" id="EST06087.1"/>
    </source>
</evidence>
<feature type="region of interest" description="Disordered" evidence="1">
    <location>
        <begin position="444"/>
        <end position="466"/>
    </location>
</feature>
<dbReference type="AlphaFoldDB" id="V5GJG6"/>
<dbReference type="OrthoDB" id="3363533at2759"/>
<dbReference type="eggNOG" id="ENOG502SE31">
    <property type="taxonomic scope" value="Eukaryota"/>
</dbReference>
<reference evidence="3" key="1">
    <citation type="journal article" date="2013" name="Genome Announc.">
        <title>Draft genome sequence of Pseudozyma brasiliensis sp. nov. strain GHG001, a high producer of endo-1,4-xylanase isolated from an insect pest of sugarcane.</title>
        <authorList>
            <person name="Oliveira J.V.D.C."/>
            <person name="dos Santos R.A.C."/>
            <person name="Borges T.A."/>
            <person name="Riano-Pachon D.M."/>
            <person name="Goldman G.H."/>
        </authorList>
    </citation>
    <scope>NUCLEOTIDE SEQUENCE [LARGE SCALE GENOMIC DNA]</scope>
    <source>
        <strain evidence="3">GHG001</strain>
    </source>
</reference>
<feature type="compositionally biased region" description="Low complexity" evidence="1">
    <location>
        <begin position="38"/>
        <end position="50"/>
    </location>
</feature>